<dbReference type="RefSeq" id="WP_345195078.1">
    <property type="nucleotide sequence ID" value="NZ_BAABFL010000129.1"/>
</dbReference>
<evidence type="ECO:0000313" key="2">
    <source>
        <dbReference type="Proteomes" id="UP001500604"/>
    </source>
</evidence>
<protein>
    <submittedName>
        <fullName evidence="1">Uncharacterized protein</fullName>
    </submittedName>
</protein>
<keyword evidence="2" id="KW-1185">Reference proteome</keyword>
<accession>A0ABP8V053</accession>
<dbReference type="Proteomes" id="UP001500604">
    <property type="component" value="Unassembled WGS sequence"/>
</dbReference>
<organism evidence="1 2">
    <name type="scientific">Kistimonas scapharcae</name>
    <dbReference type="NCBI Taxonomy" id="1036133"/>
    <lineage>
        <taxon>Bacteria</taxon>
        <taxon>Pseudomonadati</taxon>
        <taxon>Pseudomonadota</taxon>
        <taxon>Gammaproteobacteria</taxon>
        <taxon>Oceanospirillales</taxon>
        <taxon>Endozoicomonadaceae</taxon>
        <taxon>Kistimonas</taxon>
    </lineage>
</organism>
<proteinExistence type="predicted"/>
<name>A0ABP8V053_9GAMM</name>
<sequence length="77" mass="8416">MQPNRRQNGFSPSLIAGLVREYPGSTCAELSAASGILPQVLSEALCHTRDTLHSIRKGEPKICTINSRLSETWHPVS</sequence>
<reference evidence="2" key="1">
    <citation type="journal article" date="2019" name="Int. J. Syst. Evol. Microbiol.">
        <title>The Global Catalogue of Microorganisms (GCM) 10K type strain sequencing project: providing services to taxonomists for standard genome sequencing and annotation.</title>
        <authorList>
            <consortium name="The Broad Institute Genomics Platform"/>
            <consortium name="The Broad Institute Genome Sequencing Center for Infectious Disease"/>
            <person name="Wu L."/>
            <person name="Ma J."/>
        </authorList>
    </citation>
    <scope>NUCLEOTIDE SEQUENCE [LARGE SCALE GENOMIC DNA]</scope>
    <source>
        <strain evidence="2">JCM 17805</strain>
    </source>
</reference>
<gene>
    <name evidence="1" type="ORF">GCM10023116_15600</name>
</gene>
<comment type="caution">
    <text evidence="1">The sequence shown here is derived from an EMBL/GenBank/DDBJ whole genome shotgun (WGS) entry which is preliminary data.</text>
</comment>
<evidence type="ECO:0000313" key="1">
    <source>
        <dbReference type="EMBL" id="GAA4649286.1"/>
    </source>
</evidence>
<dbReference type="EMBL" id="BAABFL010000129">
    <property type="protein sequence ID" value="GAA4649286.1"/>
    <property type="molecule type" value="Genomic_DNA"/>
</dbReference>